<dbReference type="EMBL" id="SMAR01000008">
    <property type="protein sequence ID" value="TCT40985.1"/>
    <property type="molecule type" value="Genomic_DNA"/>
</dbReference>
<dbReference type="NCBIfam" id="TIGR01560">
    <property type="entry name" value="put_DNA_pack"/>
    <property type="match status" value="1"/>
</dbReference>
<organism evidence="1 2">
    <name type="scientific">Martelella mediterranea</name>
    <dbReference type="NCBI Taxonomy" id="293089"/>
    <lineage>
        <taxon>Bacteria</taxon>
        <taxon>Pseudomonadati</taxon>
        <taxon>Pseudomonadota</taxon>
        <taxon>Alphaproteobacteria</taxon>
        <taxon>Hyphomicrobiales</taxon>
        <taxon>Aurantimonadaceae</taxon>
        <taxon>Martelella</taxon>
    </lineage>
</organism>
<accession>A0A4R3NVS3</accession>
<keyword evidence="2" id="KW-1185">Reference proteome</keyword>
<dbReference type="NCBIfam" id="TIGR02215">
    <property type="entry name" value="phage_chp_gp8"/>
    <property type="match status" value="1"/>
</dbReference>
<dbReference type="Proteomes" id="UP000295097">
    <property type="component" value="Unassembled WGS sequence"/>
</dbReference>
<protein>
    <submittedName>
        <fullName evidence="1">Putative phiE125 gp8 family phage protein</fullName>
    </submittedName>
</protein>
<dbReference type="AlphaFoldDB" id="A0A4R3NVS3"/>
<name>A0A4R3NVS3_9HYPH</name>
<dbReference type="InterPro" id="IPR006450">
    <property type="entry name" value="Phage_HK97_gp6-like"/>
</dbReference>
<dbReference type="Gene3D" id="1.10.3230.30">
    <property type="entry name" value="Phage gp6-like head-tail connector protein"/>
    <property type="match status" value="1"/>
</dbReference>
<gene>
    <name evidence="1" type="ORF">EDC90_1008125</name>
</gene>
<dbReference type="InterPro" id="IPR011738">
    <property type="entry name" value="Phage_CHP"/>
</dbReference>
<evidence type="ECO:0000313" key="2">
    <source>
        <dbReference type="Proteomes" id="UP000295097"/>
    </source>
</evidence>
<evidence type="ECO:0000313" key="1">
    <source>
        <dbReference type="EMBL" id="TCT40985.1"/>
    </source>
</evidence>
<sequence length="188" mass="20661">MTYAQITPPSQEPVSLEDAKAFMRFEGTDEDDLITGLIATARHYLETVTGVSLVTQNWRLYRDGWPQSGLIALAHGPVRSVDTVRVFSRDGTASEVDLSAARLDGEARPARFYLREIISRATGFNGIEVDFTAGYGDASDVPAAARQAILRHVTHMFVFRGAIGPNQQPAGVPDGYERLIAPLKTWRL</sequence>
<comment type="caution">
    <text evidence="1">The sequence shown here is derived from an EMBL/GenBank/DDBJ whole genome shotgun (WGS) entry which is preliminary data.</text>
</comment>
<dbReference type="CDD" id="cd08054">
    <property type="entry name" value="gp6"/>
    <property type="match status" value="1"/>
</dbReference>
<dbReference type="Pfam" id="PF05135">
    <property type="entry name" value="Phage_connect_1"/>
    <property type="match status" value="1"/>
</dbReference>
<dbReference type="InterPro" id="IPR021146">
    <property type="entry name" value="Phage_gp6-like_head-tail"/>
</dbReference>
<proteinExistence type="predicted"/>
<reference evidence="1 2" key="1">
    <citation type="submission" date="2019-03" db="EMBL/GenBank/DDBJ databases">
        <title>Freshwater and sediment microbial communities from various areas in North America, analyzing microbe dynamics in response to fracking.</title>
        <authorList>
            <person name="Lamendella R."/>
        </authorList>
    </citation>
    <scope>NUCLEOTIDE SEQUENCE [LARGE SCALE GENOMIC DNA]</scope>
    <source>
        <strain evidence="1 2">175.2</strain>
    </source>
</reference>
<dbReference type="RefSeq" id="WP_132310251.1">
    <property type="nucleotide sequence ID" value="NZ_SMAR01000008.1"/>
</dbReference>
<dbReference type="OrthoDB" id="7597216at2"/>